<proteinExistence type="predicted"/>
<dbReference type="Pfam" id="PF03572">
    <property type="entry name" value="Peptidase_S41"/>
    <property type="match status" value="1"/>
</dbReference>
<sequence length="456" mass="52119">MKNLLTLLVILFSSIAYGQINYQYFLKAEVESDLDYLAEKVSAIHPIMLDQEKSNWWQNQVAELKSSLPDSLTKNDCYLLFSRLIANIEDGHTGIQIPFDQRKEYSQSGGLSFPFLVSIEDGSLFIDYYLGNDSTLFEGGEEILQINGEDVKDMISEMESLFGDASSHIRQNQVAYYFRFLTWIVYGWEANYDMLITDRSHPLKRVQVDGISSTEFLKSVKRSSSKKYQQFDLTIDESKSTALMKIKFFGDLDEFCTFADTSFSLIGKQNIQNLIIDVRENGGGRSVVVDSLMNYLTDQSYAQYQLIETRISRDLLEYYKTKYPETYEQIKSTPIDSLQLLPVQIKLPPPKNNRFKGNLYVLTDKGTYSAAATFAGVIKEWGLGALIGEETGGTIEYYGDYWMHQTPVMNLSFYISPKKFTQFGGVDVNKGVKPDYELNDKSDMILKFTFDLISNI</sequence>
<dbReference type="SUPFAM" id="SSF52096">
    <property type="entry name" value="ClpP/crotonase"/>
    <property type="match status" value="1"/>
</dbReference>
<dbReference type="Gene3D" id="3.90.226.10">
    <property type="entry name" value="2-enoyl-CoA Hydratase, Chain A, domain 1"/>
    <property type="match status" value="1"/>
</dbReference>
<dbReference type="PANTHER" id="PTHR32060:SF22">
    <property type="entry name" value="CARBOXYL-TERMINAL-PROCESSING PEPTIDASE 3, CHLOROPLASTIC"/>
    <property type="match status" value="1"/>
</dbReference>
<comment type="caution">
    <text evidence="2">The sequence shown here is derived from an EMBL/GenBank/DDBJ whole genome shotgun (WGS) entry which is preliminary data.</text>
</comment>
<keyword evidence="3" id="KW-1185">Reference proteome</keyword>
<dbReference type="SMART" id="SM00245">
    <property type="entry name" value="TSPc"/>
    <property type="match status" value="1"/>
</dbReference>
<dbReference type="RefSeq" id="WP_212216710.1">
    <property type="nucleotide sequence ID" value="NZ_JAGUCO010000011.1"/>
</dbReference>
<accession>A0ABS5JX54</accession>
<feature type="domain" description="Tail specific protease" evidence="1">
    <location>
        <begin position="213"/>
        <end position="439"/>
    </location>
</feature>
<evidence type="ECO:0000313" key="2">
    <source>
        <dbReference type="EMBL" id="MBS2099468.1"/>
    </source>
</evidence>
<dbReference type="PANTHER" id="PTHR32060">
    <property type="entry name" value="TAIL-SPECIFIC PROTEASE"/>
    <property type="match status" value="1"/>
</dbReference>
<reference evidence="2 3" key="1">
    <citation type="journal article" date="2015" name="Int. J. Syst. Evol. Microbiol.">
        <title>Carboxylicivirga linearis sp. nov., isolated from a sea cucumber culture pond.</title>
        <authorList>
            <person name="Wang F.Q."/>
            <person name="Zhou Y.X."/>
            <person name="Lin X.Z."/>
            <person name="Chen G.J."/>
            <person name="Du Z.J."/>
        </authorList>
    </citation>
    <scope>NUCLEOTIDE SEQUENCE [LARGE SCALE GENOMIC DNA]</scope>
    <source>
        <strain evidence="2 3">FB218</strain>
    </source>
</reference>
<dbReference type="InterPro" id="IPR029045">
    <property type="entry name" value="ClpP/crotonase-like_dom_sf"/>
</dbReference>
<evidence type="ECO:0000259" key="1">
    <source>
        <dbReference type="SMART" id="SM00245"/>
    </source>
</evidence>
<protein>
    <recommendedName>
        <fullName evidence="1">Tail specific protease domain-containing protein</fullName>
    </recommendedName>
</protein>
<name>A0ABS5JX54_9BACT</name>
<dbReference type="Proteomes" id="UP000708576">
    <property type="component" value="Unassembled WGS sequence"/>
</dbReference>
<dbReference type="InterPro" id="IPR005151">
    <property type="entry name" value="Tail-specific_protease"/>
</dbReference>
<organism evidence="2 3">
    <name type="scientific">Carboxylicivirga linearis</name>
    <dbReference type="NCBI Taxonomy" id="1628157"/>
    <lineage>
        <taxon>Bacteria</taxon>
        <taxon>Pseudomonadati</taxon>
        <taxon>Bacteroidota</taxon>
        <taxon>Bacteroidia</taxon>
        <taxon>Marinilabiliales</taxon>
        <taxon>Marinilabiliaceae</taxon>
        <taxon>Carboxylicivirga</taxon>
    </lineage>
</organism>
<gene>
    <name evidence="2" type="ORF">KEM10_14325</name>
</gene>
<dbReference type="EMBL" id="JAGUCO010000011">
    <property type="protein sequence ID" value="MBS2099468.1"/>
    <property type="molecule type" value="Genomic_DNA"/>
</dbReference>
<evidence type="ECO:0000313" key="3">
    <source>
        <dbReference type="Proteomes" id="UP000708576"/>
    </source>
</evidence>